<dbReference type="EMBL" id="UOFK01000218">
    <property type="protein sequence ID" value="VAW80278.1"/>
    <property type="molecule type" value="Genomic_DNA"/>
</dbReference>
<sequence>MEKNSCISIYPDSRFLEQALRRLQWASIDLQQASVMGKGCHPRALPVGFCHIGERARFYGPASAFWERVWDLLTDAACVWVPGTGVLAAAGYIVPLMVRGLQRTEVSAGLSAPGAAMFGIGIPRHSIDEYEQAINAENYLLLVSGQCHEVERACDLLHGGVQQVTVHKA</sequence>
<accession>A0A3B0YH85</accession>
<reference evidence="1" key="1">
    <citation type="submission" date="2018-06" db="EMBL/GenBank/DDBJ databases">
        <authorList>
            <person name="Zhirakovskaya E."/>
        </authorList>
    </citation>
    <scope>NUCLEOTIDE SEQUENCE</scope>
</reference>
<evidence type="ECO:0008006" key="2">
    <source>
        <dbReference type="Google" id="ProtNLM"/>
    </source>
</evidence>
<evidence type="ECO:0000313" key="1">
    <source>
        <dbReference type="EMBL" id="VAW80278.1"/>
    </source>
</evidence>
<gene>
    <name evidence="1" type="ORF">MNBD_GAMMA13-1708</name>
</gene>
<dbReference type="AlphaFoldDB" id="A0A3B0YH85"/>
<name>A0A3B0YH85_9ZZZZ</name>
<protein>
    <recommendedName>
        <fullName evidence="2">DUF1269 domain-containing protein</fullName>
    </recommendedName>
</protein>
<organism evidence="1">
    <name type="scientific">hydrothermal vent metagenome</name>
    <dbReference type="NCBI Taxonomy" id="652676"/>
    <lineage>
        <taxon>unclassified sequences</taxon>
        <taxon>metagenomes</taxon>
        <taxon>ecological metagenomes</taxon>
    </lineage>
</organism>
<proteinExistence type="predicted"/>